<name>A0ABQ1YSI2_9BACL</name>
<dbReference type="SUPFAM" id="SSF52172">
    <property type="entry name" value="CheY-like"/>
    <property type="match status" value="1"/>
</dbReference>
<sequence>MISALIVDDELLTVRMLENTIDWNSYGIQVIATAQSGKQALDQFRNYQVELIITDINMPGMNGIEFIRQVREINKETRIILLSGFGEFQYAKQAMKYGVSTYILKPMDELELDLALKEAVHEIASNKKTQKMIQQNKHISQSRMIKGFMKKTVSENSLHGIASELQFQFDEYILFSINIENETMKDFMDMNNLLYSKSSYIQESLSHVLQEYGEIIILEYEDDSWFILISHIHVDQAPNCAQKMIHSFLETFAIPCNVCFSSTYHTMNELPLAYEEVEKLKRLSQYTNNGGVIGHGYNYEITAFDKLQLIEDEKTIISYILSGKIVSAREKLVEILQHTIHMGPSSLDDVYDFCFNILSEIKKYLLEEKYISSISNVIMNVNYQDLLKLSTIDLLTNFMVKMINSISTLDTSGDSSVNKLVEKSIQYLEDHYSENISLEEVCEHVAMSKNYFCYLYKRETGKSMWVSLTEIRMEKARYMLEHTDMKSYEISYNVGYDNPSYFSKLFKKMHGVTPNEYKNNPSNIT</sequence>
<dbReference type="InterPro" id="IPR018060">
    <property type="entry name" value="HTH_AraC"/>
</dbReference>
<feature type="domain" description="HTH araC/xylS-type" evidence="9">
    <location>
        <begin position="422"/>
        <end position="520"/>
    </location>
</feature>
<keyword evidence="4" id="KW-0902">Two-component regulatory system</keyword>
<dbReference type="PRINTS" id="PR00032">
    <property type="entry name" value="HTHARAC"/>
</dbReference>
<accession>A0ABQ1YSI2</accession>
<evidence type="ECO:0000256" key="3">
    <source>
        <dbReference type="ARBA" id="ARBA00022553"/>
    </source>
</evidence>
<dbReference type="Proteomes" id="UP000659344">
    <property type="component" value="Unassembled WGS sequence"/>
</dbReference>
<evidence type="ECO:0000256" key="6">
    <source>
        <dbReference type="ARBA" id="ARBA00023125"/>
    </source>
</evidence>
<dbReference type="InterPro" id="IPR051552">
    <property type="entry name" value="HptR"/>
</dbReference>
<organism evidence="11 12">
    <name type="scientific">Paenibacillus segetis</name>
    <dbReference type="NCBI Taxonomy" id="1325360"/>
    <lineage>
        <taxon>Bacteria</taxon>
        <taxon>Bacillati</taxon>
        <taxon>Bacillota</taxon>
        <taxon>Bacilli</taxon>
        <taxon>Bacillales</taxon>
        <taxon>Paenibacillaceae</taxon>
        <taxon>Paenibacillus</taxon>
    </lineage>
</organism>
<evidence type="ECO:0000259" key="10">
    <source>
        <dbReference type="PROSITE" id="PS50110"/>
    </source>
</evidence>
<keyword evidence="2" id="KW-0963">Cytoplasm</keyword>
<dbReference type="Pfam" id="PF12833">
    <property type="entry name" value="HTH_18"/>
    <property type="match status" value="1"/>
</dbReference>
<comment type="caution">
    <text evidence="11">The sequence shown here is derived from an EMBL/GenBank/DDBJ whole genome shotgun (WGS) entry which is preliminary data.</text>
</comment>
<dbReference type="CDD" id="cd17536">
    <property type="entry name" value="REC_YesN-like"/>
    <property type="match status" value="1"/>
</dbReference>
<dbReference type="SMART" id="SM00448">
    <property type="entry name" value="REC"/>
    <property type="match status" value="1"/>
</dbReference>
<feature type="domain" description="Response regulatory" evidence="10">
    <location>
        <begin position="3"/>
        <end position="120"/>
    </location>
</feature>
<evidence type="ECO:0000256" key="5">
    <source>
        <dbReference type="ARBA" id="ARBA00023015"/>
    </source>
</evidence>
<dbReference type="PANTHER" id="PTHR42713:SF3">
    <property type="entry name" value="TRANSCRIPTIONAL REGULATORY PROTEIN HPTR"/>
    <property type="match status" value="1"/>
</dbReference>
<dbReference type="SMART" id="SM00342">
    <property type="entry name" value="HTH_ARAC"/>
    <property type="match status" value="1"/>
</dbReference>
<keyword evidence="12" id="KW-1185">Reference proteome</keyword>
<evidence type="ECO:0000313" key="12">
    <source>
        <dbReference type="Proteomes" id="UP000659344"/>
    </source>
</evidence>
<protein>
    <submittedName>
        <fullName evidence="11">DNA-binding response regulator</fullName>
    </submittedName>
</protein>
<feature type="modified residue" description="4-aspartylphosphate" evidence="8">
    <location>
        <position position="55"/>
    </location>
</feature>
<dbReference type="RefSeq" id="WP_188542026.1">
    <property type="nucleotide sequence ID" value="NZ_BMFT01000004.1"/>
</dbReference>
<dbReference type="SUPFAM" id="SSF46689">
    <property type="entry name" value="Homeodomain-like"/>
    <property type="match status" value="2"/>
</dbReference>
<dbReference type="InterPro" id="IPR009057">
    <property type="entry name" value="Homeodomain-like_sf"/>
</dbReference>
<reference evidence="12" key="1">
    <citation type="journal article" date="2019" name="Int. J. Syst. Evol. Microbiol.">
        <title>The Global Catalogue of Microorganisms (GCM) 10K type strain sequencing project: providing services to taxonomists for standard genome sequencing and annotation.</title>
        <authorList>
            <consortium name="The Broad Institute Genomics Platform"/>
            <consortium name="The Broad Institute Genome Sequencing Center for Infectious Disease"/>
            <person name="Wu L."/>
            <person name="Ma J."/>
        </authorList>
    </citation>
    <scope>NUCLEOTIDE SEQUENCE [LARGE SCALE GENOMIC DNA]</scope>
    <source>
        <strain evidence="12">CGMCC 1.12769</strain>
    </source>
</reference>
<keyword evidence="5" id="KW-0805">Transcription regulation</keyword>
<dbReference type="GO" id="GO:0003677">
    <property type="term" value="F:DNA binding"/>
    <property type="evidence" value="ECO:0007669"/>
    <property type="project" value="UniProtKB-KW"/>
</dbReference>
<gene>
    <name evidence="11" type="ORF">GCM10008013_43960</name>
</gene>
<dbReference type="Gene3D" id="3.40.50.2300">
    <property type="match status" value="1"/>
</dbReference>
<comment type="subcellular location">
    <subcellularLocation>
        <location evidence="1">Cytoplasm</location>
    </subcellularLocation>
</comment>
<keyword evidence="6 11" id="KW-0238">DNA-binding</keyword>
<evidence type="ECO:0000313" key="11">
    <source>
        <dbReference type="EMBL" id="GGH36832.1"/>
    </source>
</evidence>
<keyword evidence="7" id="KW-0804">Transcription</keyword>
<keyword evidence="3 8" id="KW-0597">Phosphoprotein</keyword>
<evidence type="ECO:0000256" key="4">
    <source>
        <dbReference type="ARBA" id="ARBA00023012"/>
    </source>
</evidence>
<dbReference type="PROSITE" id="PS01124">
    <property type="entry name" value="HTH_ARAC_FAMILY_2"/>
    <property type="match status" value="1"/>
</dbReference>
<evidence type="ECO:0000259" key="9">
    <source>
        <dbReference type="PROSITE" id="PS01124"/>
    </source>
</evidence>
<dbReference type="PANTHER" id="PTHR42713">
    <property type="entry name" value="HISTIDINE KINASE-RELATED"/>
    <property type="match status" value="1"/>
</dbReference>
<dbReference type="InterPro" id="IPR011006">
    <property type="entry name" value="CheY-like_superfamily"/>
</dbReference>
<dbReference type="PROSITE" id="PS50110">
    <property type="entry name" value="RESPONSE_REGULATORY"/>
    <property type="match status" value="1"/>
</dbReference>
<evidence type="ECO:0000256" key="2">
    <source>
        <dbReference type="ARBA" id="ARBA00022490"/>
    </source>
</evidence>
<evidence type="ECO:0000256" key="8">
    <source>
        <dbReference type="PROSITE-ProRule" id="PRU00169"/>
    </source>
</evidence>
<evidence type="ECO:0000256" key="7">
    <source>
        <dbReference type="ARBA" id="ARBA00023163"/>
    </source>
</evidence>
<dbReference type="EMBL" id="BMFT01000004">
    <property type="protein sequence ID" value="GGH36832.1"/>
    <property type="molecule type" value="Genomic_DNA"/>
</dbReference>
<dbReference type="InterPro" id="IPR001789">
    <property type="entry name" value="Sig_transdc_resp-reg_receiver"/>
</dbReference>
<evidence type="ECO:0000256" key="1">
    <source>
        <dbReference type="ARBA" id="ARBA00004496"/>
    </source>
</evidence>
<dbReference type="InterPro" id="IPR020449">
    <property type="entry name" value="Tscrpt_reg_AraC-type_HTH"/>
</dbReference>
<dbReference type="Pfam" id="PF00072">
    <property type="entry name" value="Response_reg"/>
    <property type="match status" value="1"/>
</dbReference>
<dbReference type="Gene3D" id="1.10.10.60">
    <property type="entry name" value="Homeodomain-like"/>
    <property type="match status" value="2"/>
</dbReference>
<proteinExistence type="predicted"/>